<evidence type="ECO:0000256" key="3">
    <source>
        <dbReference type="ARBA" id="ARBA00022964"/>
    </source>
</evidence>
<comment type="similarity">
    <text evidence="1">Belongs to the TfdA dioxygenase family.</text>
</comment>
<keyword evidence="4" id="KW-0560">Oxidoreductase</keyword>
<sequence>MQVQIQPLSDALGAEVIGFELSNLRDEETISLLRESFLAYHLLCFRMEPLSPSNFFSLGSLFGTPQLQLIRRERNTAVPEVALFVSTYEKETDKPEDLNEVRLSGWHTDDSYFEVPAKATLLQGLDIPTIGGQTRFCNTQSAYEDLPKAFKLELYGKKAVHKYDTNRAV</sequence>
<dbReference type="Gene3D" id="3.60.130.10">
    <property type="entry name" value="Clavaminate synthase-like"/>
    <property type="match status" value="1"/>
</dbReference>
<evidence type="ECO:0000256" key="4">
    <source>
        <dbReference type="ARBA" id="ARBA00023002"/>
    </source>
</evidence>
<name>A0A382SZF4_9ZZZZ</name>
<reference evidence="7" key="1">
    <citation type="submission" date="2018-05" db="EMBL/GenBank/DDBJ databases">
        <authorList>
            <person name="Lanie J.A."/>
            <person name="Ng W.-L."/>
            <person name="Kazmierczak K.M."/>
            <person name="Andrzejewski T.M."/>
            <person name="Davidsen T.M."/>
            <person name="Wayne K.J."/>
            <person name="Tettelin H."/>
            <person name="Glass J.I."/>
            <person name="Rusch D."/>
            <person name="Podicherti R."/>
            <person name="Tsui H.-C.T."/>
            <person name="Winkler M.E."/>
        </authorList>
    </citation>
    <scope>NUCLEOTIDE SEQUENCE</scope>
</reference>
<proteinExistence type="inferred from homology"/>
<organism evidence="7">
    <name type="scientific">marine metagenome</name>
    <dbReference type="NCBI Taxonomy" id="408172"/>
    <lineage>
        <taxon>unclassified sequences</taxon>
        <taxon>metagenomes</taxon>
        <taxon>ecological metagenomes</taxon>
    </lineage>
</organism>
<evidence type="ECO:0000259" key="6">
    <source>
        <dbReference type="Pfam" id="PF02668"/>
    </source>
</evidence>
<dbReference type="InterPro" id="IPR042098">
    <property type="entry name" value="TauD-like_sf"/>
</dbReference>
<keyword evidence="3" id="KW-0223">Dioxygenase</keyword>
<keyword evidence="5" id="KW-0408">Iron</keyword>
<dbReference type="Pfam" id="PF02668">
    <property type="entry name" value="TauD"/>
    <property type="match status" value="1"/>
</dbReference>
<dbReference type="InterPro" id="IPR051178">
    <property type="entry name" value="TfdA_dioxygenase"/>
</dbReference>
<accession>A0A382SZF4</accession>
<feature type="non-terminal residue" evidence="7">
    <location>
        <position position="169"/>
    </location>
</feature>
<dbReference type="AlphaFoldDB" id="A0A382SZF4"/>
<evidence type="ECO:0000256" key="5">
    <source>
        <dbReference type="ARBA" id="ARBA00023004"/>
    </source>
</evidence>
<evidence type="ECO:0000313" key="7">
    <source>
        <dbReference type="EMBL" id="SVD15266.1"/>
    </source>
</evidence>
<dbReference type="GO" id="GO:0046872">
    <property type="term" value="F:metal ion binding"/>
    <property type="evidence" value="ECO:0007669"/>
    <property type="project" value="UniProtKB-KW"/>
</dbReference>
<dbReference type="GO" id="GO:0051213">
    <property type="term" value="F:dioxygenase activity"/>
    <property type="evidence" value="ECO:0007669"/>
    <property type="project" value="UniProtKB-KW"/>
</dbReference>
<evidence type="ECO:0000256" key="1">
    <source>
        <dbReference type="ARBA" id="ARBA00005896"/>
    </source>
</evidence>
<keyword evidence="2" id="KW-0479">Metal-binding</keyword>
<protein>
    <recommendedName>
        <fullName evidence="6">TauD/TfdA-like domain-containing protein</fullName>
    </recommendedName>
</protein>
<feature type="domain" description="TauD/TfdA-like" evidence="6">
    <location>
        <begin position="5"/>
        <end position="167"/>
    </location>
</feature>
<dbReference type="PANTHER" id="PTHR43779:SF3">
    <property type="entry name" value="(3R)-3-[(CARBOXYMETHYL)AMINO]FATTY ACID OXYGENASE_DECARBOXYLASE"/>
    <property type="match status" value="1"/>
</dbReference>
<dbReference type="PANTHER" id="PTHR43779">
    <property type="entry name" value="DIOXYGENASE RV0097-RELATED"/>
    <property type="match status" value="1"/>
</dbReference>
<evidence type="ECO:0000256" key="2">
    <source>
        <dbReference type="ARBA" id="ARBA00022723"/>
    </source>
</evidence>
<gene>
    <name evidence="7" type="ORF">METZ01_LOCUS368120</name>
</gene>
<dbReference type="SUPFAM" id="SSF51197">
    <property type="entry name" value="Clavaminate synthase-like"/>
    <property type="match status" value="1"/>
</dbReference>
<dbReference type="EMBL" id="UINC01132756">
    <property type="protein sequence ID" value="SVD15266.1"/>
    <property type="molecule type" value="Genomic_DNA"/>
</dbReference>
<dbReference type="InterPro" id="IPR003819">
    <property type="entry name" value="TauD/TfdA-like"/>
</dbReference>